<evidence type="ECO:0000313" key="4">
    <source>
        <dbReference type="EMBL" id="GIQ80516.1"/>
    </source>
</evidence>
<dbReference type="CDD" id="cd16448">
    <property type="entry name" value="RING-H2"/>
    <property type="match status" value="1"/>
</dbReference>
<dbReference type="PANTHER" id="PTHR14991">
    <property type="entry name" value="RING FINGER PROTEIN 32"/>
    <property type="match status" value="1"/>
</dbReference>
<proteinExistence type="predicted"/>
<feature type="domain" description="RING-type" evidence="3">
    <location>
        <begin position="109"/>
        <end position="155"/>
    </location>
</feature>
<gene>
    <name evidence="4" type="ORF">KIPB_001326</name>
</gene>
<keyword evidence="1" id="KW-0862">Zinc</keyword>
<name>A0A9K3GFV4_9EUKA</name>
<protein>
    <recommendedName>
        <fullName evidence="3">RING-type domain-containing protein</fullName>
    </recommendedName>
</protein>
<keyword evidence="1" id="KW-0479">Metal-binding</keyword>
<comment type="caution">
    <text evidence="4">The sequence shown here is derived from an EMBL/GenBank/DDBJ whole genome shotgun (WGS) entry which is preliminary data.</text>
</comment>
<dbReference type="Pfam" id="PF13639">
    <property type="entry name" value="zf-RING_2"/>
    <property type="match status" value="1"/>
</dbReference>
<dbReference type="PROSITE" id="PS50089">
    <property type="entry name" value="ZF_RING_2"/>
    <property type="match status" value="2"/>
</dbReference>
<feature type="domain" description="RING-type" evidence="3">
    <location>
        <begin position="274"/>
        <end position="330"/>
    </location>
</feature>
<feature type="non-terminal residue" evidence="4">
    <location>
        <position position="1"/>
    </location>
</feature>
<dbReference type="Proteomes" id="UP000265618">
    <property type="component" value="Unassembled WGS sequence"/>
</dbReference>
<evidence type="ECO:0000256" key="2">
    <source>
        <dbReference type="SAM" id="MobiDB-lite"/>
    </source>
</evidence>
<dbReference type="OrthoDB" id="8062037at2759"/>
<accession>A0A9K3GFV4</accession>
<keyword evidence="1" id="KW-0863">Zinc-finger</keyword>
<organism evidence="4 5">
    <name type="scientific">Kipferlia bialata</name>
    <dbReference type="NCBI Taxonomy" id="797122"/>
    <lineage>
        <taxon>Eukaryota</taxon>
        <taxon>Metamonada</taxon>
        <taxon>Carpediemonas-like organisms</taxon>
        <taxon>Kipferlia</taxon>
    </lineage>
</organism>
<dbReference type="InterPro" id="IPR042862">
    <property type="entry name" value="RNF32"/>
</dbReference>
<evidence type="ECO:0000313" key="5">
    <source>
        <dbReference type="Proteomes" id="UP000265618"/>
    </source>
</evidence>
<dbReference type="SMART" id="SM00184">
    <property type="entry name" value="RING"/>
    <property type="match status" value="2"/>
</dbReference>
<sequence>LSLFSKTGEIYGMPSGGRALNARIDARDMVAAAAIQERLAQAAGLTRPKRRRHRQFAPDSRSKDNQLAYKRTLTLAERSGMVKRPPGPQKMSKWQKLEGKVVARHRFKCGVCMENVGDEQPVVLLSPCGHVFHRRCLFRYEKAAVQSAEGCPLCRQRYIPRQSESLRESARAWMATLIQRQYREHRAVSYASKCSHNMVDGGASAMSHVSQHTDTLLKSGQDNATDTRVACTVADRASRELDDLLAKLNGSRNAAQVSWPDVLTKACLRHKGECPICMDTLPLPPRPSIQCVQADRSEAVLVSCCATVFHKECLHDHTSRHDLTFCPCCRQSYVTRGVGDRRAIDSF</sequence>
<keyword evidence="5" id="KW-1185">Reference proteome</keyword>
<dbReference type="InterPro" id="IPR001841">
    <property type="entry name" value="Znf_RING"/>
</dbReference>
<dbReference type="InterPro" id="IPR013083">
    <property type="entry name" value="Znf_RING/FYVE/PHD"/>
</dbReference>
<dbReference type="PANTHER" id="PTHR14991:SF0">
    <property type="entry name" value="RING FINGER PROTEIN 32"/>
    <property type="match status" value="1"/>
</dbReference>
<feature type="region of interest" description="Disordered" evidence="2">
    <location>
        <begin position="43"/>
        <end position="65"/>
    </location>
</feature>
<dbReference type="EMBL" id="BDIP01000185">
    <property type="protein sequence ID" value="GIQ80516.1"/>
    <property type="molecule type" value="Genomic_DNA"/>
</dbReference>
<evidence type="ECO:0000256" key="1">
    <source>
        <dbReference type="PROSITE-ProRule" id="PRU00175"/>
    </source>
</evidence>
<evidence type="ECO:0000259" key="3">
    <source>
        <dbReference type="PROSITE" id="PS50089"/>
    </source>
</evidence>
<dbReference type="AlphaFoldDB" id="A0A9K3GFV4"/>
<dbReference type="Gene3D" id="3.30.40.10">
    <property type="entry name" value="Zinc/RING finger domain, C3HC4 (zinc finger)"/>
    <property type="match status" value="2"/>
</dbReference>
<dbReference type="SUPFAM" id="SSF57850">
    <property type="entry name" value="RING/U-box"/>
    <property type="match status" value="2"/>
</dbReference>
<dbReference type="GO" id="GO:0008270">
    <property type="term" value="F:zinc ion binding"/>
    <property type="evidence" value="ECO:0007669"/>
    <property type="project" value="UniProtKB-KW"/>
</dbReference>
<reference evidence="4 5" key="1">
    <citation type="journal article" date="2018" name="PLoS ONE">
        <title>The draft genome of Kipferlia bialata reveals reductive genome evolution in fornicate parasites.</title>
        <authorList>
            <person name="Tanifuji G."/>
            <person name="Takabayashi S."/>
            <person name="Kume K."/>
            <person name="Takagi M."/>
            <person name="Nakayama T."/>
            <person name="Kamikawa R."/>
            <person name="Inagaki Y."/>
            <person name="Hashimoto T."/>
        </authorList>
    </citation>
    <scope>NUCLEOTIDE SEQUENCE [LARGE SCALE GENOMIC DNA]</scope>
    <source>
        <strain evidence="4">NY0173</strain>
    </source>
</reference>